<name>A0A4R6WQ34_9PROT</name>
<dbReference type="EMBL" id="SNYW01000007">
    <property type="protein sequence ID" value="TDQ83371.1"/>
    <property type="molecule type" value="Genomic_DNA"/>
</dbReference>
<evidence type="ECO:0000313" key="1">
    <source>
        <dbReference type="EMBL" id="TDQ83371.1"/>
    </source>
</evidence>
<dbReference type="OrthoDB" id="9783791at2"/>
<reference evidence="1 2" key="1">
    <citation type="submission" date="2019-03" db="EMBL/GenBank/DDBJ databases">
        <title>Genomic Encyclopedia of Type Strains, Phase III (KMG-III): the genomes of soil and plant-associated and newly described type strains.</title>
        <authorList>
            <person name="Whitman W."/>
        </authorList>
    </citation>
    <scope>NUCLEOTIDE SEQUENCE [LARGE SCALE GENOMIC DNA]</scope>
    <source>
        <strain evidence="1 2">CGMCC 1.7660</strain>
    </source>
</reference>
<dbReference type="AlphaFoldDB" id="A0A4R6WQ34"/>
<accession>A0A4R6WQ34</accession>
<dbReference type="RefSeq" id="WP_133613129.1">
    <property type="nucleotide sequence ID" value="NZ_SNYW01000007.1"/>
</dbReference>
<proteinExistence type="predicted"/>
<organism evidence="1 2">
    <name type="scientific">Dongia mobilis</name>
    <dbReference type="NCBI Taxonomy" id="578943"/>
    <lineage>
        <taxon>Bacteria</taxon>
        <taxon>Pseudomonadati</taxon>
        <taxon>Pseudomonadota</taxon>
        <taxon>Alphaproteobacteria</taxon>
        <taxon>Rhodospirillales</taxon>
        <taxon>Dongiaceae</taxon>
        <taxon>Dongia</taxon>
    </lineage>
</organism>
<evidence type="ECO:0000313" key="2">
    <source>
        <dbReference type="Proteomes" id="UP000295783"/>
    </source>
</evidence>
<dbReference type="GO" id="GO:0016740">
    <property type="term" value="F:transferase activity"/>
    <property type="evidence" value="ECO:0007669"/>
    <property type="project" value="UniProtKB-KW"/>
</dbReference>
<dbReference type="Proteomes" id="UP000295783">
    <property type="component" value="Unassembled WGS sequence"/>
</dbReference>
<keyword evidence="1" id="KW-0808">Transferase</keyword>
<sequence>MLVHPIERIGKHHGEAAAAVPAGATVRDLPVLPCFRLAGGVTLVALEAQAWPGGCLPEGVALEDLKVTAAGMARSGPASRVRLPRRDGGERVVAVMAIDPDAAVFCCDGKGRHLARVAPRGERPVDPGLLAAGLDAVGCQRLIRQALDAWPRLFRLGKDAGYARFCRRLLRLLVPDMCAAMPEAVVNRQFVLAGMPLDSRIGDVADVVVVGANGVVRAPCRPLQLRKGPAFLLLQRDAIDAESLIVVFGAAGHAVFQLPAMPQKPLLDWLGARRQLAAQMRAFLARAFADMPDEDGSGAALRRELDLFSPPAVRNLLARNTPVNAAVELLVADGAGGIFIRGWLRDPHQLVAGAELQAGGSAPLPLDPVWLRFPRPDIDKLYKARPAAFGFVAHLGQLLEPAGEAILRLHLSSGGIIELAARFAAGHPAELRDAVLGGVPPEQLTTDAIARIVAPAAVPLHRQHLARRQAPEIVQFGEPVAAPRFSLIVPLYRNLDYLRFQLGAFATDPAMRRAELIFVLDSPEQRADLVHFLSGLHQLYGLPMTIAVMSGNFGYAAANNAGAALARGDVLVLLNSDVVPEAPGWMQRQAAPLRRKNVVATGARLLFDDQSLQHAGMRFARDAGGHWLNLHYHKGAPRDFAPALKARKVPAVTGAALMVRREAFLAVGGFTEDYIIGDYEDSDLCLKLRQAGGEICYCPDAVLYHFERKSINRHAGYQRSVAGLYNRWLAAQRWDGAMADLMTRFERRGKRPAA</sequence>
<gene>
    <name evidence="1" type="ORF">A8950_1657</name>
</gene>
<protein>
    <submittedName>
        <fullName evidence="1">GT2 family glycosyltransferase</fullName>
    </submittedName>
</protein>
<dbReference type="Pfam" id="PF13641">
    <property type="entry name" value="Glyco_tranf_2_3"/>
    <property type="match status" value="1"/>
</dbReference>
<dbReference type="PANTHER" id="PTHR43179">
    <property type="entry name" value="RHAMNOSYLTRANSFERASE WBBL"/>
    <property type="match status" value="1"/>
</dbReference>
<keyword evidence="2" id="KW-1185">Reference proteome</keyword>
<dbReference type="PANTHER" id="PTHR43179:SF7">
    <property type="entry name" value="RHAMNOSYLTRANSFERASE WBBL"/>
    <property type="match status" value="1"/>
</dbReference>
<dbReference type="Gene3D" id="3.90.550.10">
    <property type="entry name" value="Spore Coat Polysaccharide Biosynthesis Protein SpsA, Chain A"/>
    <property type="match status" value="1"/>
</dbReference>
<comment type="caution">
    <text evidence="1">The sequence shown here is derived from an EMBL/GenBank/DDBJ whole genome shotgun (WGS) entry which is preliminary data.</text>
</comment>
<dbReference type="InterPro" id="IPR029044">
    <property type="entry name" value="Nucleotide-diphossugar_trans"/>
</dbReference>
<dbReference type="SUPFAM" id="SSF53448">
    <property type="entry name" value="Nucleotide-diphospho-sugar transferases"/>
    <property type="match status" value="1"/>
</dbReference>